<keyword evidence="3" id="KW-0809">Transit peptide</keyword>
<dbReference type="InterPro" id="IPR001349">
    <property type="entry name" value="Cyt_c_oxidase_su6a"/>
</dbReference>
<comment type="caution">
    <text evidence="8">The sequence shown here is derived from an EMBL/GenBank/DDBJ whole genome shotgun (WGS) entry which is preliminary data.</text>
</comment>
<dbReference type="SUPFAM" id="SSF81411">
    <property type="entry name" value="Mitochondrial cytochrome c oxidase subunit VIa"/>
    <property type="match status" value="1"/>
</dbReference>
<comment type="similarity">
    <text evidence="6">Belongs to the cytochrome c oxidase subunit 6A family.</text>
</comment>
<organism evidence="8 9">
    <name type="scientific">Batrachochytrium salamandrivorans</name>
    <dbReference type="NCBI Taxonomy" id="1357716"/>
    <lineage>
        <taxon>Eukaryota</taxon>
        <taxon>Fungi</taxon>
        <taxon>Fungi incertae sedis</taxon>
        <taxon>Chytridiomycota</taxon>
        <taxon>Chytridiomycota incertae sedis</taxon>
        <taxon>Chytridiomycetes</taxon>
        <taxon>Rhizophydiales</taxon>
        <taxon>Rhizophydiales incertae sedis</taxon>
        <taxon>Batrachochytrium</taxon>
    </lineage>
</organism>
<keyword evidence="4" id="KW-0496">Mitochondrion</keyword>
<protein>
    <recommendedName>
        <fullName evidence="10">Cytochrome c oxidase subunit VIa</fullName>
    </recommendedName>
</protein>
<dbReference type="Gene3D" id="4.10.95.10">
    <property type="entry name" value="Cytochrome c oxidase, subunit VIa"/>
    <property type="match status" value="1"/>
</dbReference>
<evidence type="ECO:0000256" key="1">
    <source>
        <dbReference type="ARBA" id="ARBA00004273"/>
    </source>
</evidence>
<evidence type="ECO:0000256" key="7">
    <source>
        <dbReference type="SAM" id="Phobius"/>
    </source>
</evidence>
<accession>A0ABQ8F2H5</accession>
<proteinExistence type="inferred from homology"/>
<dbReference type="InterPro" id="IPR036418">
    <property type="entry name" value="Cyt_c_oxidase_su6a_sf"/>
</dbReference>
<evidence type="ECO:0000256" key="3">
    <source>
        <dbReference type="ARBA" id="ARBA00022946"/>
    </source>
</evidence>
<dbReference type="PANTHER" id="PTHR11504">
    <property type="entry name" value="CYTOCHROME C OXIDASE POLYPEPTIDE VIA"/>
    <property type="match status" value="1"/>
</dbReference>
<evidence type="ECO:0000256" key="4">
    <source>
        <dbReference type="ARBA" id="ARBA00023128"/>
    </source>
</evidence>
<keyword evidence="7" id="KW-0812">Transmembrane</keyword>
<keyword evidence="9" id="KW-1185">Reference proteome</keyword>
<sequence>MFAHRFLSSSLAKASVPTTMVRRAAMSTTNNGKPFPPVEQTMLPSTYAACLHAKSSSNTWFYINAFFVIPGMFLAIWWLVPGEMAHIQHKYDHPNEYVPWQHMKKQKNAFPWGTDPLFKNDAFVPNPPAEE</sequence>
<keyword evidence="5 7" id="KW-0472">Membrane</keyword>
<evidence type="ECO:0000313" key="8">
    <source>
        <dbReference type="EMBL" id="KAH6590958.1"/>
    </source>
</evidence>
<feature type="transmembrane region" description="Helical" evidence="7">
    <location>
        <begin position="61"/>
        <end position="80"/>
    </location>
</feature>
<evidence type="ECO:0000313" key="9">
    <source>
        <dbReference type="Proteomes" id="UP001648503"/>
    </source>
</evidence>
<reference evidence="8 9" key="1">
    <citation type="submission" date="2021-02" db="EMBL/GenBank/DDBJ databases">
        <title>Variation within the Batrachochytrium salamandrivorans European outbreak.</title>
        <authorList>
            <person name="Kelly M."/>
            <person name="Pasmans F."/>
            <person name="Shea T.P."/>
            <person name="Munoz J.F."/>
            <person name="Carranza S."/>
            <person name="Cuomo C.A."/>
            <person name="Martel A."/>
        </authorList>
    </citation>
    <scope>NUCLEOTIDE SEQUENCE [LARGE SCALE GENOMIC DNA]</scope>
    <source>
        <strain evidence="8 9">AMFP18/2</strain>
    </source>
</reference>
<keyword evidence="7" id="KW-1133">Transmembrane helix</keyword>
<comment type="subcellular location">
    <subcellularLocation>
        <location evidence="1">Mitochondrion inner membrane</location>
    </subcellularLocation>
</comment>
<dbReference type="Proteomes" id="UP001648503">
    <property type="component" value="Unassembled WGS sequence"/>
</dbReference>
<evidence type="ECO:0008006" key="10">
    <source>
        <dbReference type="Google" id="ProtNLM"/>
    </source>
</evidence>
<name>A0ABQ8F2H5_9FUNG</name>
<dbReference type="Pfam" id="PF02046">
    <property type="entry name" value="COX6A"/>
    <property type="match status" value="1"/>
</dbReference>
<dbReference type="EMBL" id="JAFCIX010000418">
    <property type="protein sequence ID" value="KAH6590958.1"/>
    <property type="molecule type" value="Genomic_DNA"/>
</dbReference>
<keyword evidence="2" id="KW-0999">Mitochondrion inner membrane</keyword>
<dbReference type="PANTHER" id="PTHR11504:SF0">
    <property type="entry name" value="CYTOCHROME C OXIDASE SUBUNIT"/>
    <property type="match status" value="1"/>
</dbReference>
<evidence type="ECO:0000256" key="5">
    <source>
        <dbReference type="ARBA" id="ARBA00023136"/>
    </source>
</evidence>
<evidence type="ECO:0000256" key="2">
    <source>
        <dbReference type="ARBA" id="ARBA00022792"/>
    </source>
</evidence>
<evidence type="ECO:0000256" key="6">
    <source>
        <dbReference type="RuleBase" id="RU004396"/>
    </source>
</evidence>
<gene>
    <name evidence="8" type="ORF">BASA50_008958</name>
</gene>